<keyword evidence="1" id="KW-0808">Transferase</keyword>
<dbReference type="PATRIC" id="fig|634177.7.peg.2807"/>
<dbReference type="GO" id="GO:0032259">
    <property type="term" value="P:methylation"/>
    <property type="evidence" value="ECO:0007669"/>
    <property type="project" value="UniProtKB-KW"/>
</dbReference>
<reference evidence="2" key="1">
    <citation type="journal article" date="2011" name="J. Bacteriol.">
        <title>Complete genome sequence of NBRC 3288, a unique cellulose-nonproducing strain of Gluconacetobacter xylinus isolated from vinegar.</title>
        <authorList>
            <person name="Ogino H."/>
            <person name="Azuma Y."/>
            <person name="Hosoyama A."/>
            <person name="Nakazawa H."/>
            <person name="Matsutani M."/>
            <person name="Hasegawa A."/>
            <person name="Otsuyama K."/>
            <person name="Matsushita K."/>
            <person name="Fujita N."/>
            <person name="Shirai M."/>
        </authorList>
    </citation>
    <scope>NUCLEOTIDE SEQUENCE [LARGE SCALE GENOMIC DNA]</scope>
    <source>
        <strain evidence="2">NBRC 3288 / BCRC 11682 / LMG 1693</strain>
    </source>
</reference>
<evidence type="ECO:0000313" key="2">
    <source>
        <dbReference type="Proteomes" id="UP000009044"/>
    </source>
</evidence>
<dbReference type="KEGG" id="gxy:GLX_25160"/>
<dbReference type="Proteomes" id="UP000009044">
    <property type="component" value="Chromosome"/>
</dbReference>
<organism evidence="1 2">
    <name type="scientific">Komagataeibacter medellinensis (strain NBRC 3288 / BCRC 11682 / LMG 1693 / Kondo 51)</name>
    <name type="common">Gluconacetobacter medellinensis</name>
    <dbReference type="NCBI Taxonomy" id="634177"/>
    <lineage>
        <taxon>Bacteria</taxon>
        <taxon>Pseudomonadati</taxon>
        <taxon>Pseudomonadota</taxon>
        <taxon>Alphaproteobacteria</taxon>
        <taxon>Acetobacterales</taxon>
        <taxon>Acetobacteraceae</taxon>
        <taxon>Komagataeibacter</taxon>
    </lineage>
</organism>
<dbReference type="STRING" id="634177.GLX_25160"/>
<name>G2I1Z2_KOMMN</name>
<proteinExistence type="predicted"/>
<dbReference type="AlphaFoldDB" id="G2I1Z2"/>
<gene>
    <name evidence="1" type="ordered locus">GLX_25160</name>
</gene>
<protein>
    <submittedName>
        <fullName evidence="1">Methyltransferase</fullName>
    </submittedName>
</protein>
<dbReference type="EMBL" id="AP012159">
    <property type="protein sequence ID" value="BAK84928.1"/>
    <property type="molecule type" value="Genomic_DNA"/>
</dbReference>
<dbReference type="GO" id="GO:0008168">
    <property type="term" value="F:methyltransferase activity"/>
    <property type="evidence" value="ECO:0007669"/>
    <property type="project" value="UniProtKB-KW"/>
</dbReference>
<sequence length="55" mass="6275">METYVNTLLDCGFRLRHLAKPCPPADILQGRPDLEDTLRRSPMLILVAPKTIEKK</sequence>
<accession>G2I1Z2</accession>
<dbReference type="HOGENOM" id="CLU_3026365_0_0_5"/>
<evidence type="ECO:0000313" key="1">
    <source>
        <dbReference type="EMBL" id="BAK84928.1"/>
    </source>
</evidence>
<keyword evidence="1" id="KW-0489">Methyltransferase</keyword>